<feature type="compositionally biased region" description="Basic residues" evidence="1">
    <location>
        <begin position="96"/>
        <end position="105"/>
    </location>
</feature>
<protein>
    <submittedName>
        <fullName evidence="2">Uncharacterized protein</fullName>
    </submittedName>
</protein>
<evidence type="ECO:0000313" key="3">
    <source>
        <dbReference type="Proteomes" id="UP001148838"/>
    </source>
</evidence>
<dbReference type="EMBL" id="JAJSOF020000021">
    <property type="protein sequence ID" value="KAJ4437688.1"/>
    <property type="molecule type" value="Genomic_DNA"/>
</dbReference>
<name>A0ABQ8SV08_PERAM</name>
<organism evidence="2 3">
    <name type="scientific">Periplaneta americana</name>
    <name type="common">American cockroach</name>
    <name type="synonym">Blatta americana</name>
    <dbReference type="NCBI Taxonomy" id="6978"/>
    <lineage>
        <taxon>Eukaryota</taxon>
        <taxon>Metazoa</taxon>
        <taxon>Ecdysozoa</taxon>
        <taxon>Arthropoda</taxon>
        <taxon>Hexapoda</taxon>
        <taxon>Insecta</taxon>
        <taxon>Pterygota</taxon>
        <taxon>Neoptera</taxon>
        <taxon>Polyneoptera</taxon>
        <taxon>Dictyoptera</taxon>
        <taxon>Blattodea</taxon>
        <taxon>Blattoidea</taxon>
        <taxon>Blattidae</taxon>
        <taxon>Blattinae</taxon>
        <taxon>Periplaneta</taxon>
    </lineage>
</organism>
<reference evidence="2 3" key="1">
    <citation type="journal article" date="2022" name="Allergy">
        <title>Genome assembly and annotation of Periplaneta americana reveal a comprehensive cockroach allergen profile.</title>
        <authorList>
            <person name="Wang L."/>
            <person name="Xiong Q."/>
            <person name="Saelim N."/>
            <person name="Wang L."/>
            <person name="Nong W."/>
            <person name="Wan A.T."/>
            <person name="Shi M."/>
            <person name="Liu X."/>
            <person name="Cao Q."/>
            <person name="Hui J.H.L."/>
            <person name="Sookrung N."/>
            <person name="Leung T.F."/>
            <person name="Tungtrongchitr A."/>
            <person name="Tsui S.K.W."/>
        </authorList>
    </citation>
    <scope>NUCLEOTIDE SEQUENCE [LARGE SCALE GENOMIC DNA]</scope>
    <source>
        <strain evidence="2">PWHHKU_190912</strain>
    </source>
</reference>
<evidence type="ECO:0000256" key="1">
    <source>
        <dbReference type="SAM" id="MobiDB-lite"/>
    </source>
</evidence>
<comment type="caution">
    <text evidence="2">The sequence shown here is derived from an EMBL/GenBank/DDBJ whole genome shotgun (WGS) entry which is preliminary data.</text>
</comment>
<evidence type="ECO:0000313" key="2">
    <source>
        <dbReference type="EMBL" id="KAJ4437688.1"/>
    </source>
</evidence>
<feature type="compositionally biased region" description="Basic and acidic residues" evidence="1">
    <location>
        <begin position="113"/>
        <end position="122"/>
    </location>
</feature>
<sequence>MGESRNVYRVLVRRPEGKKPLGRPRRRWEDNMKMDLREVGYDDRDWSNLAQDREQWRAAMNRRMPYKFSTAEYADIVYVYGLCDGSSLVPSLNRRFPNKKSKKRSSVGNCGSRKNDAETNQKEEKGIEWVTAYCLLKDVLEGMVNGRSSWQKKISDDRRH</sequence>
<proteinExistence type="predicted"/>
<keyword evidence="3" id="KW-1185">Reference proteome</keyword>
<gene>
    <name evidence="2" type="ORF">ANN_17833</name>
</gene>
<accession>A0ABQ8SV08</accession>
<dbReference type="Proteomes" id="UP001148838">
    <property type="component" value="Unassembled WGS sequence"/>
</dbReference>
<feature type="region of interest" description="Disordered" evidence="1">
    <location>
        <begin position="92"/>
        <end position="122"/>
    </location>
</feature>